<accession>A0ABW6WRN4</accession>
<reference evidence="1 2" key="1">
    <citation type="submission" date="2024-10" db="EMBL/GenBank/DDBJ databases">
        <title>The Natural Products Discovery Center: Release of the First 8490 Sequenced Strains for Exploring Actinobacteria Biosynthetic Diversity.</title>
        <authorList>
            <person name="Kalkreuter E."/>
            <person name="Kautsar S.A."/>
            <person name="Yang D."/>
            <person name="Bader C.D."/>
            <person name="Teijaro C.N."/>
            <person name="Fluegel L."/>
            <person name="Davis C.M."/>
            <person name="Simpson J.R."/>
            <person name="Lauterbach L."/>
            <person name="Steele A.D."/>
            <person name="Gui C."/>
            <person name="Meng S."/>
            <person name="Li G."/>
            <person name="Viehrig K."/>
            <person name="Ye F."/>
            <person name="Su P."/>
            <person name="Kiefer A.F."/>
            <person name="Nichols A."/>
            <person name="Cepeda A.J."/>
            <person name="Yan W."/>
            <person name="Fan B."/>
            <person name="Jiang Y."/>
            <person name="Adhikari A."/>
            <person name="Zheng C.-J."/>
            <person name="Schuster L."/>
            <person name="Cowan T.M."/>
            <person name="Smanski M.J."/>
            <person name="Chevrette M.G."/>
            <person name="De Carvalho L.P.S."/>
            <person name="Shen B."/>
        </authorList>
    </citation>
    <scope>NUCLEOTIDE SEQUENCE [LARGE SCALE GENOMIC DNA]</scope>
    <source>
        <strain evidence="1 2">NPDC000087</strain>
    </source>
</reference>
<protein>
    <submittedName>
        <fullName evidence="1">Uncharacterized protein</fullName>
    </submittedName>
</protein>
<proteinExistence type="predicted"/>
<keyword evidence="2" id="KW-1185">Reference proteome</keyword>
<dbReference type="EMBL" id="JBIAZU010000008">
    <property type="protein sequence ID" value="MFF5295954.1"/>
    <property type="molecule type" value="Genomic_DNA"/>
</dbReference>
<evidence type="ECO:0000313" key="2">
    <source>
        <dbReference type="Proteomes" id="UP001602245"/>
    </source>
</evidence>
<gene>
    <name evidence="1" type="ORF">ACFY35_41530</name>
</gene>
<organism evidence="1 2">
    <name type="scientific">Paractinoplanes globisporus</name>
    <dbReference type="NCBI Taxonomy" id="113565"/>
    <lineage>
        <taxon>Bacteria</taxon>
        <taxon>Bacillati</taxon>
        <taxon>Actinomycetota</taxon>
        <taxon>Actinomycetes</taxon>
        <taxon>Micromonosporales</taxon>
        <taxon>Micromonosporaceae</taxon>
        <taxon>Paractinoplanes</taxon>
    </lineage>
</organism>
<sequence>MGRPMSCRLGWHKWRTRSTEDGGQFQQCTRCDKVNTDSKIPPGAGGF</sequence>
<name>A0ABW6WRN4_9ACTN</name>
<dbReference type="RefSeq" id="WP_157296817.1">
    <property type="nucleotide sequence ID" value="NZ_JBIAZU010000008.1"/>
</dbReference>
<dbReference type="Proteomes" id="UP001602245">
    <property type="component" value="Unassembled WGS sequence"/>
</dbReference>
<evidence type="ECO:0000313" key="1">
    <source>
        <dbReference type="EMBL" id="MFF5295954.1"/>
    </source>
</evidence>
<comment type="caution">
    <text evidence="1">The sequence shown here is derived from an EMBL/GenBank/DDBJ whole genome shotgun (WGS) entry which is preliminary data.</text>
</comment>